<dbReference type="Pfam" id="PF13181">
    <property type="entry name" value="TPR_8"/>
    <property type="match status" value="1"/>
</dbReference>
<reference evidence="6" key="1">
    <citation type="submission" date="2021-05" db="EMBL/GenBank/DDBJ databases">
        <title>Novel Bacillus species.</title>
        <authorList>
            <person name="Liu G."/>
        </authorList>
    </citation>
    <scope>NUCLEOTIDE SEQUENCE</scope>
    <source>
        <strain evidence="6">FJAT-49825</strain>
    </source>
</reference>
<feature type="repeat" description="TPR" evidence="3">
    <location>
        <begin position="118"/>
        <end position="151"/>
    </location>
</feature>
<accession>A0A942U4M6</accession>
<keyword evidence="4" id="KW-0175">Coiled coil</keyword>
<evidence type="ECO:0000313" key="7">
    <source>
        <dbReference type="Proteomes" id="UP000679749"/>
    </source>
</evidence>
<dbReference type="PROSITE" id="PS50005">
    <property type="entry name" value="TPR"/>
    <property type="match status" value="2"/>
</dbReference>
<feature type="repeat" description="TPR" evidence="3">
    <location>
        <begin position="84"/>
        <end position="117"/>
    </location>
</feature>
<dbReference type="SMART" id="SM00028">
    <property type="entry name" value="TPR"/>
    <property type="match status" value="3"/>
</dbReference>
<dbReference type="InterPro" id="IPR011990">
    <property type="entry name" value="TPR-like_helical_dom_sf"/>
</dbReference>
<evidence type="ECO:0000256" key="3">
    <source>
        <dbReference type="PROSITE-ProRule" id="PRU00339"/>
    </source>
</evidence>
<dbReference type="PANTHER" id="PTHR44943">
    <property type="entry name" value="CELLULOSE SYNTHASE OPERON PROTEIN C"/>
    <property type="match status" value="1"/>
</dbReference>
<dbReference type="AlphaFoldDB" id="A0A942U4M6"/>
<dbReference type="InterPro" id="IPR051685">
    <property type="entry name" value="Ycf3/AcsC/BcsC/TPR_MFPF"/>
</dbReference>
<proteinExistence type="predicted"/>
<evidence type="ECO:0000256" key="5">
    <source>
        <dbReference type="SAM" id="Phobius"/>
    </source>
</evidence>
<dbReference type="Pfam" id="PF13432">
    <property type="entry name" value="TPR_16"/>
    <property type="match status" value="1"/>
</dbReference>
<gene>
    <name evidence="6" type="ORF">KHA99_10035</name>
</gene>
<keyword evidence="2 3" id="KW-0802">TPR repeat</keyword>
<evidence type="ECO:0000256" key="1">
    <source>
        <dbReference type="ARBA" id="ARBA00022737"/>
    </source>
</evidence>
<feature type="transmembrane region" description="Helical" evidence="5">
    <location>
        <begin position="411"/>
        <end position="430"/>
    </location>
</feature>
<evidence type="ECO:0008006" key="8">
    <source>
        <dbReference type="Google" id="ProtNLM"/>
    </source>
</evidence>
<dbReference type="Proteomes" id="UP000679749">
    <property type="component" value="Unassembled WGS sequence"/>
</dbReference>
<keyword evidence="1" id="KW-0677">Repeat</keyword>
<evidence type="ECO:0000313" key="6">
    <source>
        <dbReference type="EMBL" id="MBS4212782.1"/>
    </source>
</evidence>
<organism evidence="6 7">
    <name type="scientific">Neobacillus rhizophilus</name>
    <dbReference type="NCBI Taxonomy" id="2833579"/>
    <lineage>
        <taxon>Bacteria</taxon>
        <taxon>Bacillati</taxon>
        <taxon>Bacillota</taxon>
        <taxon>Bacilli</taxon>
        <taxon>Bacillales</taxon>
        <taxon>Bacillaceae</taxon>
        <taxon>Neobacillus</taxon>
    </lineage>
</organism>
<dbReference type="PANTHER" id="PTHR44943:SF8">
    <property type="entry name" value="TPR REPEAT-CONTAINING PROTEIN MJ0263"/>
    <property type="match status" value="1"/>
</dbReference>
<comment type="caution">
    <text evidence="6">The sequence shown here is derived from an EMBL/GenBank/DDBJ whole genome shotgun (WGS) entry which is preliminary data.</text>
</comment>
<protein>
    <recommendedName>
        <fullName evidence="8">Tetratricopeptide repeat protein</fullName>
    </recommendedName>
</protein>
<keyword evidence="5" id="KW-0472">Membrane</keyword>
<dbReference type="EMBL" id="JAGYPF010000002">
    <property type="protein sequence ID" value="MBS4212782.1"/>
    <property type="molecule type" value="Genomic_DNA"/>
</dbReference>
<dbReference type="Gene3D" id="1.25.40.10">
    <property type="entry name" value="Tetratricopeptide repeat domain"/>
    <property type="match status" value="1"/>
</dbReference>
<feature type="coiled-coil region" evidence="4">
    <location>
        <begin position="37"/>
        <end position="71"/>
    </location>
</feature>
<evidence type="ECO:0000256" key="4">
    <source>
        <dbReference type="SAM" id="Coils"/>
    </source>
</evidence>
<evidence type="ECO:0000256" key="2">
    <source>
        <dbReference type="ARBA" id="ARBA00022803"/>
    </source>
</evidence>
<dbReference type="InterPro" id="IPR019734">
    <property type="entry name" value="TPR_rpt"/>
</dbReference>
<keyword evidence="5" id="KW-1133">Transmembrane helix</keyword>
<keyword evidence="7" id="KW-1185">Reference proteome</keyword>
<sequence length="494" mass="57319">MNTLNNVLESDIRSISNYVSEFNDSLGKFRMEEELHNLDLSHNLQSLSNEIHQLRLELVSQNKKRNEILQNIEETLKAPNKTEAMENFGFAMRLVERGAIERSIEYFQKAIALNPLHYRSYIGISLAYIKMNNFEKALDYANESVLHAPDGEEYDFLGYSHQLISMIYYNMGKYQEALRSIKLAIRSTEKPGYLFDHARYEMKTRNLTDGIQLLKRSIERDPKLFALAAIEKDFLSYKDEVDNFLISLKEYLKDDVLKKFDSIKLLSIPDSKEILSLTDKGKYFSDFSNLVDEKREEIHQLLSKISKLLEKDTYESYRKADEYITSASRLINKFETLLGEQLAKIINDVEAKIESKSKQLNSNETNQERLKNEYKQINGEFWKTLFTNGNIWGLIISTIVSVFLFTVMPLFAGFVGVFVLVGIFTSIPVLSRALEEKSRNEERVKQYIRSNKVNSQTIAKEISELKNELPHIREDANKIKNKLIFVLNAQQAKV</sequence>
<feature type="transmembrane region" description="Helical" evidence="5">
    <location>
        <begin position="385"/>
        <end position="405"/>
    </location>
</feature>
<dbReference type="RefSeq" id="WP_213117309.1">
    <property type="nucleotide sequence ID" value="NZ_JAGYPF010000002.1"/>
</dbReference>
<feature type="coiled-coil region" evidence="4">
    <location>
        <begin position="346"/>
        <end position="380"/>
    </location>
</feature>
<name>A0A942U4M6_9BACI</name>
<keyword evidence="5" id="KW-0812">Transmembrane</keyword>
<dbReference type="SUPFAM" id="SSF48452">
    <property type="entry name" value="TPR-like"/>
    <property type="match status" value="1"/>
</dbReference>